<dbReference type="GO" id="GO:0000149">
    <property type="term" value="F:SNARE binding"/>
    <property type="evidence" value="ECO:0007669"/>
    <property type="project" value="TreeGrafter"/>
</dbReference>
<evidence type="ECO:0000313" key="5">
    <source>
        <dbReference type="EMBL" id="CAE0267340.1"/>
    </source>
</evidence>
<accession>A0A7S3GIC7</accession>
<dbReference type="InterPro" id="IPR000727">
    <property type="entry name" value="T_SNARE_dom"/>
</dbReference>
<dbReference type="PANTHER" id="PTHR19957">
    <property type="entry name" value="SYNTAXIN"/>
    <property type="match status" value="1"/>
</dbReference>
<feature type="transmembrane region" description="Helical" evidence="3">
    <location>
        <begin position="262"/>
        <end position="280"/>
    </location>
</feature>
<feature type="coiled-coil region" evidence="1">
    <location>
        <begin position="190"/>
        <end position="224"/>
    </location>
</feature>
<reference evidence="5" key="1">
    <citation type="submission" date="2021-01" db="EMBL/GenBank/DDBJ databases">
        <authorList>
            <person name="Corre E."/>
            <person name="Pelletier E."/>
            <person name="Niang G."/>
            <person name="Scheremetjew M."/>
            <person name="Finn R."/>
            <person name="Kale V."/>
            <person name="Holt S."/>
            <person name="Cochrane G."/>
            <person name="Meng A."/>
            <person name="Brown T."/>
            <person name="Cohen L."/>
        </authorList>
    </citation>
    <scope>NUCLEOTIDE SEQUENCE</scope>
    <source>
        <strain evidence="5">NIES-2562</strain>
    </source>
</reference>
<evidence type="ECO:0000256" key="1">
    <source>
        <dbReference type="SAM" id="Coils"/>
    </source>
</evidence>
<feature type="domain" description="T-SNARE coiled-coil homology" evidence="4">
    <location>
        <begin position="166"/>
        <end position="228"/>
    </location>
</feature>
<evidence type="ECO:0000256" key="3">
    <source>
        <dbReference type="SAM" id="Phobius"/>
    </source>
</evidence>
<dbReference type="SMART" id="SM00397">
    <property type="entry name" value="t_SNARE"/>
    <property type="match status" value="1"/>
</dbReference>
<keyword evidence="3" id="KW-0472">Membrane</keyword>
<dbReference type="AlphaFoldDB" id="A0A7S3GIC7"/>
<evidence type="ECO:0000313" key="6">
    <source>
        <dbReference type="EMBL" id="CAE0267348.1"/>
    </source>
</evidence>
<proteinExistence type="predicted"/>
<feature type="compositionally biased region" description="Gly residues" evidence="2">
    <location>
        <begin position="29"/>
        <end position="40"/>
    </location>
</feature>
<dbReference type="GO" id="GO:0012505">
    <property type="term" value="C:endomembrane system"/>
    <property type="evidence" value="ECO:0007669"/>
    <property type="project" value="TreeGrafter"/>
</dbReference>
<dbReference type="PROSITE" id="PS50192">
    <property type="entry name" value="T_SNARE"/>
    <property type="match status" value="1"/>
</dbReference>
<sequence>MSFEDVLNGKGSNPTATEMSAVKSPSSAYGGGGEGGGGGKRTSAAVQNSGDVDDLALQDVIENLQKVTHKLKSGGGARAKAKDIQIGQALAKDLKTRMTRRARELKSNREDTQGKKALYLHRMIKECNVAVKNFQQVMNAATEEEEEEMAVTEQEKVRLMERHYSQEVMEDDLRELQRVEEEMGDLVSLMSDMKGMVDEQKEALDQTERNTEEAKANVEQGKKELRKAFRFGRKFVMPIVGAIVGGVVLGPVGGVIGSQVGATVGVVSGLGLGGLTGWGTRKAIQRKVLEKNT</sequence>
<dbReference type="EMBL" id="HBIB01045281">
    <property type="protein sequence ID" value="CAE0267348.1"/>
    <property type="molecule type" value="Transcribed_RNA"/>
</dbReference>
<dbReference type="GO" id="GO:0048278">
    <property type="term" value="P:vesicle docking"/>
    <property type="evidence" value="ECO:0007669"/>
    <property type="project" value="TreeGrafter"/>
</dbReference>
<keyword evidence="3" id="KW-1133">Transmembrane helix</keyword>
<dbReference type="GO" id="GO:0006906">
    <property type="term" value="P:vesicle fusion"/>
    <property type="evidence" value="ECO:0007669"/>
    <property type="project" value="TreeGrafter"/>
</dbReference>
<keyword evidence="3" id="KW-0812">Transmembrane</keyword>
<gene>
    <name evidence="5" type="ORF">PBIL07802_LOCUS29684</name>
    <name evidence="6" type="ORF">PBIL07802_LOCUS29692</name>
</gene>
<dbReference type="SUPFAM" id="SSF58038">
    <property type="entry name" value="SNARE fusion complex"/>
    <property type="match status" value="1"/>
</dbReference>
<dbReference type="EMBL" id="HBIB01045270">
    <property type="protein sequence ID" value="CAE0267340.1"/>
    <property type="molecule type" value="Transcribed_RNA"/>
</dbReference>
<dbReference type="GO" id="GO:0006886">
    <property type="term" value="P:intracellular protein transport"/>
    <property type="evidence" value="ECO:0007669"/>
    <property type="project" value="TreeGrafter"/>
</dbReference>
<name>A0A7S3GIC7_9EUKA</name>
<feature type="transmembrane region" description="Helical" evidence="3">
    <location>
        <begin position="235"/>
        <end position="256"/>
    </location>
</feature>
<feature type="coiled-coil region" evidence="1">
    <location>
        <begin position="95"/>
        <end position="162"/>
    </location>
</feature>
<keyword evidence="1" id="KW-0175">Coiled coil</keyword>
<evidence type="ECO:0000256" key="2">
    <source>
        <dbReference type="SAM" id="MobiDB-lite"/>
    </source>
</evidence>
<evidence type="ECO:0000259" key="4">
    <source>
        <dbReference type="PROSITE" id="PS50192"/>
    </source>
</evidence>
<dbReference type="Gene3D" id="1.20.5.110">
    <property type="match status" value="1"/>
</dbReference>
<protein>
    <recommendedName>
        <fullName evidence="4">t-SNARE coiled-coil homology domain-containing protein</fullName>
    </recommendedName>
</protein>
<dbReference type="GO" id="GO:0005484">
    <property type="term" value="F:SNAP receptor activity"/>
    <property type="evidence" value="ECO:0007669"/>
    <property type="project" value="TreeGrafter"/>
</dbReference>
<feature type="region of interest" description="Disordered" evidence="2">
    <location>
        <begin position="1"/>
        <end position="46"/>
    </location>
</feature>
<dbReference type="InterPro" id="IPR045242">
    <property type="entry name" value="Syntaxin"/>
</dbReference>
<organism evidence="5">
    <name type="scientific">Palpitomonas bilix</name>
    <dbReference type="NCBI Taxonomy" id="652834"/>
    <lineage>
        <taxon>Eukaryota</taxon>
        <taxon>Eukaryota incertae sedis</taxon>
    </lineage>
</organism>
<feature type="compositionally biased region" description="Polar residues" evidence="2">
    <location>
        <begin position="10"/>
        <end position="27"/>
    </location>
</feature>
<dbReference type="GO" id="GO:0031201">
    <property type="term" value="C:SNARE complex"/>
    <property type="evidence" value="ECO:0007669"/>
    <property type="project" value="TreeGrafter"/>
</dbReference>